<evidence type="ECO:0000313" key="4">
    <source>
        <dbReference type="Proteomes" id="UP001172102"/>
    </source>
</evidence>
<feature type="region of interest" description="Disordered" evidence="1">
    <location>
        <begin position="1"/>
        <end position="22"/>
    </location>
</feature>
<evidence type="ECO:0000256" key="1">
    <source>
        <dbReference type="SAM" id="MobiDB-lite"/>
    </source>
</evidence>
<dbReference type="CDD" id="cd18186">
    <property type="entry name" value="BTB_POZ_ZBTB_KLHL-like"/>
    <property type="match status" value="1"/>
</dbReference>
<dbReference type="SUPFAM" id="SSF54695">
    <property type="entry name" value="POZ domain"/>
    <property type="match status" value="1"/>
</dbReference>
<dbReference type="InterPro" id="IPR011333">
    <property type="entry name" value="SKP1/BTB/POZ_sf"/>
</dbReference>
<organism evidence="3 4">
    <name type="scientific">Lasiosphaeris hirsuta</name>
    <dbReference type="NCBI Taxonomy" id="260670"/>
    <lineage>
        <taxon>Eukaryota</taxon>
        <taxon>Fungi</taxon>
        <taxon>Dikarya</taxon>
        <taxon>Ascomycota</taxon>
        <taxon>Pezizomycotina</taxon>
        <taxon>Sordariomycetes</taxon>
        <taxon>Sordariomycetidae</taxon>
        <taxon>Sordariales</taxon>
        <taxon>Lasiosphaeriaceae</taxon>
        <taxon>Lasiosphaeris</taxon>
    </lineage>
</organism>
<reference evidence="3" key="1">
    <citation type="submission" date="2023-06" db="EMBL/GenBank/DDBJ databases">
        <title>Genome-scale phylogeny and comparative genomics of the fungal order Sordariales.</title>
        <authorList>
            <consortium name="Lawrence Berkeley National Laboratory"/>
            <person name="Hensen N."/>
            <person name="Bonometti L."/>
            <person name="Westerberg I."/>
            <person name="Brannstrom I.O."/>
            <person name="Guillou S."/>
            <person name="Cros-Aarteil S."/>
            <person name="Calhoun S."/>
            <person name="Haridas S."/>
            <person name="Kuo A."/>
            <person name="Mondo S."/>
            <person name="Pangilinan J."/>
            <person name="Riley R."/>
            <person name="Labutti K."/>
            <person name="Andreopoulos B."/>
            <person name="Lipzen A."/>
            <person name="Chen C."/>
            <person name="Yanf M."/>
            <person name="Daum C."/>
            <person name="Ng V."/>
            <person name="Clum A."/>
            <person name="Steindorff A."/>
            <person name="Ohm R."/>
            <person name="Martin F."/>
            <person name="Silar P."/>
            <person name="Natvig D."/>
            <person name="Lalanne C."/>
            <person name="Gautier V."/>
            <person name="Ament-Velasquez S.L."/>
            <person name="Kruys A."/>
            <person name="Hutchinson M.I."/>
            <person name="Powell A.J."/>
            <person name="Barry K."/>
            <person name="Miller A.N."/>
            <person name="Grigoriev I.V."/>
            <person name="Debuchy R."/>
            <person name="Gladieux P."/>
            <person name="Thoren M.H."/>
            <person name="Johannesson H."/>
        </authorList>
    </citation>
    <scope>NUCLEOTIDE SEQUENCE</scope>
    <source>
        <strain evidence="3">SMH4607-1</strain>
    </source>
</reference>
<proteinExistence type="predicted"/>
<feature type="region of interest" description="Disordered" evidence="1">
    <location>
        <begin position="311"/>
        <end position="386"/>
    </location>
</feature>
<feature type="compositionally biased region" description="Basic and acidic residues" evidence="1">
    <location>
        <begin position="377"/>
        <end position="386"/>
    </location>
</feature>
<evidence type="ECO:0000313" key="3">
    <source>
        <dbReference type="EMBL" id="KAK0731078.1"/>
    </source>
</evidence>
<protein>
    <recommendedName>
        <fullName evidence="2">BTB domain-containing protein</fullName>
    </recommendedName>
</protein>
<dbReference type="Gene3D" id="3.30.710.10">
    <property type="entry name" value="Potassium Channel Kv1.1, Chain A"/>
    <property type="match status" value="1"/>
</dbReference>
<evidence type="ECO:0000259" key="2">
    <source>
        <dbReference type="PROSITE" id="PS50097"/>
    </source>
</evidence>
<dbReference type="Proteomes" id="UP001172102">
    <property type="component" value="Unassembled WGS sequence"/>
</dbReference>
<dbReference type="AlphaFoldDB" id="A0AA40BBS3"/>
<feature type="domain" description="BTB" evidence="2">
    <location>
        <begin position="73"/>
        <end position="140"/>
    </location>
</feature>
<sequence length="386" mass="42976">MPAIQTKTAHPRRFSDGDRPPLSDKLIEERIEIAIREEEERVSEMKAMEFLVRILIQANDLKQLPLWECQMGWDVMIECRGNQWRVHHDLLSQESPYFQERLPPKDPNGTPNLFTLGLHQPEMLGHALHFMYNKTYERARPSHEGPLDGEAIHRSVFMYLCGASVDYRLMMASAVECVDEAAEIVMDAMLTNRDIDTSHLFRPLLKAIGMALEQGTRGYMIPLRISMARLICILSRWMYEREDFEVAYHCSPAWPMILVQTQDDVAWFHAQESALASEGVCLAPPIGEQIGLDEHLIGGLSHNGIVGDGEADYDGETISGSEVHSNFGLDGDGLAPFSDSGGSGSAPETSSTLVAEANDSRCEASDNENGSDTTLRPGDDTDAVKQ</sequence>
<dbReference type="Pfam" id="PF00651">
    <property type="entry name" value="BTB"/>
    <property type="match status" value="1"/>
</dbReference>
<dbReference type="InterPro" id="IPR000210">
    <property type="entry name" value="BTB/POZ_dom"/>
</dbReference>
<accession>A0AA40BBS3</accession>
<dbReference type="PROSITE" id="PS50097">
    <property type="entry name" value="BTB"/>
    <property type="match status" value="1"/>
</dbReference>
<keyword evidence="4" id="KW-1185">Reference proteome</keyword>
<name>A0AA40BBS3_9PEZI</name>
<comment type="caution">
    <text evidence="3">The sequence shown here is derived from an EMBL/GenBank/DDBJ whole genome shotgun (WGS) entry which is preliminary data.</text>
</comment>
<feature type="compositionally biased region" description="Basic and acidic residues" evidence="1">
    <location>
        <begin position="13"/>
        <end position="22"/>
    </location>
</feature>
<dbReference type="EMBL" id="JAUKUA010000001">
    <property type="protein sequence ID" value="KAK0731078.1"/>
    <property type="molecule type" value="Genomic_DNA"/>
</dbReference>
<gene>
    <name evidence="3" type="ORF">B0H67DRAFT_639505</name>
</gene>